<gene>
    <name evidence="2" type="ORF">D1B31_01500</name>
</gene>
<keyword evidence="1" id="KW-0812">Transmembrane</keyword>
<dbReference type="EMBL" id="QWEG01000001">
    <property type="protein sequence ID" value="RHW43367.1"/>
    <property type="molecule type" value="Genomic_DNA"/>
</dbReference>
<evidence type="ECO:0000313" key="3">
    <source>
        <dbReference type="Proteomes" id="UP000284416"/>
    </source>
</evidence>
<dbReference type="AlphaFoldDB" id="A0A417YZR4"/>
<proteinExistence type="predicted"/>
<reference evidence="2 3" key="1">
    <citation type="journal article" date="2017" name="Int. J. Syst. Evol. Microbiol.">
        <title>Bacillus notoginsengisoli sp. nov., a novel bacterium isolated from the rhizosphere of Panax notoginseng.</title>
        <authorList>
            <person name="Zhang M.Y."/>
            <person name="Cheng J."/>
            <person name="Cai Y."/>
            <person name="Zhang T.Y."/>
            <person name="Wu Y.Y."/>
            <person name="Manikprabhu D."/>
            <person name="Li W.J."/>
            <person name="Zhang Y.X."/>
        </authorList>
    </citation>
    <scope>NUCLEOTIDE SEQUENCE [LARGE SCALE GENOMIC DNA]</scope>
    <source>
        <strain evidence="2 3">JCM 30743</strain>
    </source>
</reference>
<feature type="transmembrane region" description="Helical" evidence="1">
    <location>
        <begin position="6"/>
        <end position="24"/>
    </location>
</feature>
<dbReference type="OrthoDB" id="2850313at2"/>
<name>A0A417YZR4_9BACI</name>
<dbReference type="Proteomes" id="UP000284416">
    <property type="component" value="Unassembled WGS sequence"/>
</dbReference>
<protein>
    <submittedName>
        <fullName evidence="2">Uncharacterized protein</fullName>
    </submittedName>
</protein>
<sequence>MNVKKWVISSSIILFAILSAIYYFSENYVREVSLFKQTDFNTVNNKESWELFRSELSISKENSKIENFHLILDKKNTIYSIQFDLVDKDDDQYTIYHYSESKEENNINISKSKANEWLQYDNLVYADYFFSALDTLKQKGFFDSKKFEYKLIVSSGWNEEIELEGDHFVLTNNNIRKIGNEGSTTVSSGFNLQVIGSDRSSNFSTDILTTKSIFIENYLE</sequence>
<keyword evidence="3" id="KW-1185">Reference proteome</keyword>
<evidence type="ECO:0000256" key="1">
    <source>
        <dbReference type="SAM" id="Phobius"/>
    </source>
</evidence>
<accession>A0A417YZR4</accession>
<organism evidence="2 3">
    <name type="scientific">Neobacillus notoginsengisoli</name>
    <dbReference type="NCBI Taxonomy" id="1578198"/>
    <lineage>
        <taxon>Bacteria</taxon>
        <taxon>Bacillati</taxon>
        <taxon>Bacillota</taxon>
        <taxon>Bacilli</taxon>
        <taxon>Bacillales</taxon>
        <taxon>Bacillaceae</taxon>
        <taxon>Neobacillus</taxon>
    </lineage>
</organism>
<evidence type="ECO:0000313" key="2">
    <source>
        <dbReference type="EMBL" id="RHW43367.1"/>
    </source>
</evidence>
<comment type="caution">
    <text evidence="2">The sequence shown here is derived from an EMBL/GenBank/DDBJ whole genome shotgun (WGS) entry which is preliminary data.</text>
</comment>
<keyword evidence="1" id="KW-1133">Transmembrane helix</keyword>
<dbReference type="RefSeq" id="WP_118918975.1">
    <property type="nucleotide sequence ID" value="NZ_QWEG01000001.1"/>
</dbReference>
<keyword evidence="1" id="KW-0472">Membrane</keyword>